<dbReference type="Gene3D" id="3.90.540.10">
    <property type="entry name" value="Colicin/pyocin, DNase domain"/>
    <property type="match status" value="1"/>
</dbReference>
<gene>
    <name evidence="10" type="ORF">FOF46_28395</name>
</gene>
<accession>A0A554VBD5</accession>
<organism evidence="10 11">
    <name type="scientific">Aquimarina algiphila</name>
    <dbReference type="NCBI Taxonomy" id="2047982"/>
    <lineage>
        <taxon>Bacteria</taxon>
        <taxon>Pseudomonadati</taxon>
        <taxon>Bacteroidota</taxon>
        <taxon>Flavobacteriia</taxon>
        <taxon>Flavobacteriales</taxon>
        <taxon>Flavobacteriaceae</taxon>
        <taxon>Aquimarina</taxon>
    </lineage>
</organism>
<evidence type="ECO:0000256" key="8">
    <source>
        <dbReference type="SAM" id="SignalP"/>
    </source>
</evidence>
<dbReference type="GO" id="GO:0005102">
    <property type="term" value="F:signaling receptor binding"/>
    <property type="evidence" value="ECO:0007669"/>
    <property type="project" value="InterPro"/>
</dbReference>
<protein>
    <submittedName>
        <fullName evidence="10">HNH endonuclease</fullName>
    </submittedName>
</protein>
<evidence type="ECO:0000256" key="1">
    <source>
        <dbReference type="ARBA" id="ARBA00006811"/>
    </source>
</evidence>
<dbReference type="SMART" id="SM00507">
    <property type="entry name" value="HNHc"/>
    <property type="match status" value="1"/>
</dbReference>
<dbReference type="GO" id="GO:0004519">
    <property type="term" value="F:endonuclease activity"/>
    <property type="evidence" value="ECO:0007669"/>
    <property type="project" value="UniProtKB-KW"/>
</dbReference>
<keyword evidence="7" id="KW-0078">Bacteriocin</keyword>
<dbReference type="RefSeq" id="WP_143918842.1">
    <property type="nucleotide sequence ID" value="NZ_CANMIK010000093.1"/>
</dbReference>
<keyword evidence="8" id="KW-0732">Signal</keyword>
<dbReference type="GO" id="GO:0019835">
    <property type="term" value="P:cytolysis"/>
    <property type="evidence" value="ECO:0007669"/>
    <property type="project" value="InterPro"/>
</dbReference>
<feature type="domain" description="HNH nuclease" evidence="9">
    <location>
        <begin position="824"/>
        <end position="879"/>
    </location>
</feature>
<keyword evidence="3" id="KW-0540">Nuclease</keyword>
<name>A0A554VBD5_9FLAO</name>
<dbReference type="AlphaFoldDB" id="A0A554VBD5"/>
<keyword evidence="6" id="KW-0044">Antibiotic</keyword>
<evidence type="ECO:0000256" key="7">
    <source>
        <dbReference type="ARBA" id="ARBA00023048"/>
    </source>
</evidence>
<comment type="similarity">
    <text evidence="1">Belongs to the colicin/pyosin nuclease family.</text>
</comment>
<evidence type="ECO:0000259" key="9">
    <source>
        <dbReference type="SMART" id="SM00507"/>
    </source>
</evidence>
<evidence type="ECO:0000256" key="4">
    <source>
        <dbReference type="ARBA" id="ARBA00022759"/>
    </source>
</evidence>
<feature type="signal peptide" evidence="8">
    <location>
        <begin position="1"/>
        <end position="22"/>
    </location>
</feature>
<dbReference type="SUPFAM" id="SSF54060">
    <property type="entry name" value="His-Me finger endonucleases"/>
    <property type="match status" value="1"/>
</dbReference>
<dbReference type="PRINTS" id="PR01300">
    <property type="entry name" value="PYOCINKILLER"/>
</dbReference>
<dbReference type="InterPro" id="IPR003615">
    <property type="entry name" value="HNH_nuc"/>
</dbReference>
<dbReference type="EMBL" id="VLNR01000097">
    <property type="protein sequence ID" value="TSE03827.1"/>
    <property type="molecule type" value="Genomic_DNA"/>
</dbReference>
<dbReference type="InterPro" id="IPR044925">
    <property type="entry name" value="His-Me_finger_sf"/>
</dbReference>
<keyword evidence="5" id="KW-0378">Hydrolase</keyword>
<keyword evidence="2" id="KW-0929">Antimicrobial</keyword>
<dbReference type="Pfam" id="PF21431">
    <property type="entry name" value="Col-Pyo_DNase"/>
    <property type="match status" value="1"/>
</dbReference>
<keyword evidence="4 10" id="KW-0255">Endonuclease</keyword>
<feature type="chain" id="PRO_5021951009" evidence="8">
    <location>
        <begin position="23"/>
        <end position="892"/>
    </location>
</feature>
<evidence type="ECO:0000313" key="11">
    <source>
        <dbReference type="Proteomes" id="UP000318833"/>
    </source>
</evidence>
<dbReference type="OrthoDB" id="1375493at2"/>
<dbReference type="GO" id="GO:0042742">
    <property type="term" value="P:defense response to bacterium"/>
    <property type="evidence" value="ECO:0007669"/>
    <property type="project" value="UniProtKB-KW"/>
</dbReference>
<dbReference type="Proteomes" id="UP000318833">
    <property type="component" value="Unassembled WGS sequence"/>
</dbReference>
<sequence length="892" mass="100031">MKSIYKILILGMVCLLSTKTFAQFQATPDPDKPVEGKSGSIASCICAEGFPEEYERFRQLLLRQEAAERQQWLAERQVAQKAEIERRLSKNYPNFRAAQADFLKEKIYKDPSNQIVQQLISDYEKTSSTDKNIVTQRRISSNAVSHRRNVSDFSARTIYGDLKIDGDLIKDYSGADVIFKVNQIASELNNVHKPKANASSKIKNGLPKVLDRELLIDRLVHLSLARYDSYSVEDKVKVMTKYLIQGEFFSVDNYALLEAAPPYMFNVNDPQYNGRQIAINFANDIGTPDAIPDPSETGLEAVKLHAIISISGDAFNYAYSRPPLRDELGKFMGSQFYSDASIANLRRVVNPFVQGQNFNGLSQDLVSSNTPPTFQSESNKELALSWKSDNPATALTNRGLGNVMHHLYNSVPRQFNLEGNTIRQAFNFNGLNVPNNGLYSDENLGRIFDFGITPYGGKPGPGFYYNYEIIFKPSIGAILWQQGITIQNMFTNPLHMQAAINYANGVGGFDLEFEKTLEQLSQMLDLNISEVNSLRQDKPDTYIIFDHLRDNVFSEQALFESRLYVFNGHSVTPWSPSIGTIEGNSDFSYNALRIHTYKDGQQVTEFRLDNGDFLARGDYANCPYCSESYQRTMYLVNGGVEWFDVIVPRAYSTTENPFDFVINKFWDGAKLTGRYVIPVEDALILIDGKNFDGEIENQYLAGGMIVVGFIPGGKLLKPIGKAVSGFGLKLIAKSGDDFLALGIKEGGEAFQILKNARKLKGVVKGKGVKINGKWLKGTHGNAGFFPEAIAKKMKGKTFNNFDEFREAFWKNVSDDPRLADQFSDSNKALMKKGKAPKVSNTQNLGGQNTYQLHHKKPINQGGGVYDMDNLFIVTPRYHKEILLPAYHLGYGF</sequence>
<comment type="caution">
    <text evidence="10">The sequence shown here is derived from an EMBL/GenBank/DDBJ whole genome shotgun (WGS) entry which is preliminary data.</text>
</comment>
<proteinExistence type="inferred from homology"/>
<evidence type="ECO:0000256" key="3">
    <source>
        <dbReference type="ARBA" id="ARBA00022722"/>
    </source>
</evidence>
<reference evidence="10 11" key="1">
    <citation type="submission" date="2019-07" db="EMBL/GenBank/DDBJ databases">
        <title>The draft genome sequence of Aquimarina algiphila M91.</title>
        <authorList>
            <person name="Meng X."/>
        </authorList>
    </citation>
    <scope>NUCLEOTIDE SEQUENCE [LARGE SCALE GENOMIC DNA]</scope>
    <source>
        <strain evidence="10 11">M91</strain>
    </source>
</reference>
<evidence type="ECO:0000256" key="6">
    <source>
        <dbReference type="ARBA" id="ARBA00023022"/>
    </source>
</evidence>
<dbReference type="InterPro" id="IPR037146">
    <property type="entry name" value="Colicin/pyocin_DNase_dom_sf"/>
</dbReference>
<evidence type="ECO:0000256" key="5">
    <source>
        <dbReference type="ARBA" id="ARBA00022801"/>
    </source>
</evidence>
<dbReference type="GO" id="GO:0016787">
    <property type="term" value="F:hydrolase activity"/>
    <property type="evidence" value="ECO:0007669"/>
    <property type="project" value="UniProtKB-KW"/>
</dbReference>
<evidence type="ECO:0000256" key="2">
    <source>
        <dbReference type="ARBA" id="ARBA00022529"/>
    </source>
</evidence>
<dbReference type="InterPro" id="IPR003060">
    <property type="entry name" value="Pyocin_killer"/>
</dbReference>
<keyword evidence="11" id="KW-1185">Reference proteome</keyword>
<evidence type="ECO:0000313" key="10">
    <source>
        <dbReference type="EMBL" id="TSE03827.1"/>
    </source>
</evidence>
<dbReference type="GO" id="GO:0031640">
    <property type="term" value="P:killing of cells of another organism"/>
    <property type="evidence" value="ECO:0007669"/>
    <property type="project" value="UniProtKB-KW"/>
</dbReference>